<reference evidence="5 6" key="1">
    <citation type="submission" date="2023-04" db="EMBL/GenBank/DDBJ databases">
        <title>Genome sequence of Halobacillus naozhouensis KACC 21980.</title>
        <authorList>
            <person name="Kim S."/>
            <person name="Heo J."/>
            <person name="Kwon S.-W."/>
        </authorList>
    </citation>
    <scope>NUCLEOTIDE SEQUENCE [LARGE SCALE GENOMIC DNA]</scope>
    <source>
        <strain evidence="5 6">KCTC 13234</strain>
    </source>
</reference>
<evidence type="ECO:0000313" key="6">
    <source>
        <dbReference type="Proteomes" id="UP001221597"/>
    </source>
</evidence>
<dbReference type="InterPro" id="IPR036388">
    <property type="entry name" value="WH-like_DNA-bd_sf"/>
</dbReference>
<gene>
    <name evidence="5" type="ORF">P9989_20615</name>
</gene>
<keyword evidence="6" id="KW-1185">Reference proteome</keyword>
<dbReference type="SMART" id="SM00347">
    <property type="entry name" value="HTH_MARR"/>
    <property type="match status" value="1"/>
</dbReference>
<evidence type="ECO:0000256" key="1">
    <source>
        <dbReference type="ARBA" id="ARBA00023015"/>
    </source>
</evidence>
<dbReference type="PANTHER" id="PTHR42756">
    <property type="entry name" value="TRANSCRIPTIONAL REGULATOR, MARR"/>
    <property type="match status" value="1"/>
</dbReference>
<dbReference type="PANTHER" id="PTHR42756:SF1">
    <property type="entry name" value="TRANSCRIPTIONAL REPRESSOR OF EMRAB OPERON"/>
    <property type="match status" value="1"/>
</dbReference>
<dbReference type="InterPro" id="IPR000835">
    <property type="entry name" value="HTH_MarR-typ"/>
</dbReference>
<protein>
    <submittedName>
        <fullName evidence="5">MarR family transcriptional regulator</fullName>
    </submittedName>
</protein>
<proteinExistence type="predicted"/>
<keyword evidence="2" id="KW-0238">DNA-binding</keyword>
<evidence type="ECO:0000259" key="4">
    <source>
        <dbReference type="PROSITE" id="PS50995"/>
    </source>
</evidence>
<dbReference type="PROSITE" id="PS50995">
    <property type="entry name" value="HTH_MARR_2"/>
    <property type="match status" value="1"/>
</dbReference>
<feature type="domain" description="HTH marR-type" evidence="4">
    <location>
        <begin position="5"/>
        <end position="136"/>
    </location>
</feature>
<dbReference type="Proteomes" id="UP001221597">
    <property type="component" value="Chromosome"/>
</dbReference>
<dbReference type="Pfam" id="PF01047">
    <property type="entry name" value="MarR"/>
    <property type="match status" value="1"/>
</dbReference>
<dbReference type="RefSeq" id="WP_283076711.1">
    <property type="nucleotide sequence ID" value="NZ_CP121671.1"/>
</dbReference>
<name>A0ABY8IWX7_9BACI</name>
<dbReference type="Gene3D" id="1.10.10.10">
    <property type="entry name" value="Winged helix-like DNA-binding domain superfamily/Winged helix DNA-binding domain"/>
    <property type="match status" value="1"/>
</dbReference>
<dbReference type="PRINTS" id="PR00598">
    <property type="entry name" value="HTHMARR"/>
</dbReference>
<keyword evidence="1" id="KW-0805">Transcription regulation</keyword>
<evidence type="ECO:0000313" key="5">
    <source>
        <dbReference type="EMBL" id="WFT74715.1"/>
    </source>
</evidence>
<evidence type="ECO:0000256" key="3">
    <source>
        <dbReference type="ARBA" id="ARBA00023163"/>
    </source>
</evidence>
<evidence type="ECO:0000256" key="2">
    <source>
        <dbReference type="ARBA" id="ARBA00023125"/>
    </source>
</evidence>
<dbReference type="SUPFAM" id="SSF46785">
    <property type="entry name" value="Winged helix' DNA-binding domain"/>
    <property type="match status" value="1"/>
</dbReference>
<accession>A0ABY8IWX7</accession>
<dbReference type="EMBL" id="CP121671">
    <property type="protein sequence ID" value="WFT74715.1"/>
    <property type="molecule type" value="Genomic_DNA"/>
</dbReference>
<keyword evidence="3" id="KW-0804">Transcription</keyword>
<sequence>MDCSNHHLLHLLNQQVRILNKQINDKLKDFGLYTSQWSVLYCLYKNGPMTQTAIWQYLNVEAPTVTRTLTRLEEKGWITRKPGVDRRARIIQINESSFDQVADLADIIRTYEDEELLGLTKEEEHQLRSLLNRLGTKE</sequence>
<organism evidence="5 6">
    <name type="scientific">Halobacillus naozhouensis</name>
    <dbReference type="NCBI Taxonomy" id="554880"/>
    <lineage>
        <taxon>Bacteria</taxon>
        <taxon>Bacillati</taxon>
        <taxon>Bacillota</taxon>
        <taxon>Bacilli</taxon>
        <taxon>Bacillales</taxon>
        <taxon>Bacillaceae</taxon>
        <taxon>Halobacillus</taxon>
    </lineage>
</organism>
<dbReference type="InterPro" id="IPR036390">
    <property type="entry name" value="WH_DNA-bd_sf"/>
</dbReference>